<keyword evidence="4" id="KW-0597">Phosphoprotein</keyword>
<keyword evidence="8" id="KW-1133">Transmembrane helix</keyword>
<feature type="domain" description="HAMP" evidence="11">
    <location>
        <begin position="204"/>
        <end position="257"/>
    </location>
</feature>
<keyword evidence="6" id="KW-0418">Kinase</keyword>
<dbReference type="Proteomes" id="UP001371305">
    <property type="component" value="Unassembled WGS sequence"/>
</dbReference>
<dbReference type="Pfam" id="PF00989">
    <property type="entry name" value="PAS"/>
    <property type="match status" value="1"/>
</dbReference>
<dbReference type="Pfam" id="PF02518">
    <property type="entry name" value="HATPase_c"/>
    <property type="match status" value="1"/>
</dbReference>
<dbReference type="CDD" id="cd06225">
    <property type="entry name" value="HAMP"/>
    <property type="match status" value="1"/>
</dbReference>
<evidence type="ECO:0000256" key="2">
    <source>
        <dbReference type="ARBA" id="ARBA00004370"/>
    </source>
</evidence>
<evidence type="ECO:0000256" key="3">
    <source>
        <dbReference type="ARBA" id="ARBA00012438"/>
    </source>
</evidence>
<keyword evidence="12" id="KW-0067">ATP-binding</keyword>
<evidence type="ECO:0000256" key="5">
    <source>
        <dbReference type="ARBA" id="ARBA00022679"/>
    </source>
</evidence>
<keyword evidence="8" id="KW-0472">Membrane</keyword>
<dbReference type="SMART" id="SM00388">
    <property type="entry name" value="HisKA"/>
    <property type="match status" value="1"/>
</dbReference>
<dbReference type="Gene3D" id="6.10.340.10">
    <property type="match status" value="1"/>
</dbReference>
<keyword evidence="8" id="KW-0812">Transmembrane</keyword>
<protein>
    <recommendedName>
        <fullName evidence="3">histidine kinase</fullName>
        <ecNumber evidence="3">2.7.13.3</ecNumber>
    </recommendedName>
</protein>
<evidence type="ECO:0000313" key="13">
    <source>
        <dbReference type="Proteomes" id="UP001371305"/>
    </source>
</evidence>
<dbReference type="SUPFAM" id="SSF55785">
    <property type="entry name" value="PYP-like sensor domain (PAS domain)"/>
    <property type="match status" value="1"/>
</dbReference>
<gene>
    <name evidence="12" type="ORF">WKV53_04680</name>
</gene>
<dbReference type="CDD" id="cd00082">
    <property type="entry name" value="HisKA"/>
    <property type="match status" value="1"/>
</dbReference>
<evidence type="ECO:0000313" key="12">
    <source>
        <dbReference type="EMBL" id="MEK7949773.1"/>
    </source>
</evidence>
<dbReference type="RefSeq" id="WP_341403190.1">
    <property type="nucleotide sequence ID" value="NZ_JBBUKT010000001.1"/>
</dbReference>
<dbReference type="Pfam" id="PF00512">
    <property type="entry name" value="HisKA"/>
    <property type="match status" value="1"/>
</dbReference>
<dbReference type="Gene3D" id="3.30.565.10">
    <property type="entry name" value="Histidine kinase-like ATPase, C-terminal domain"/>
    <property type="match status" value="1"/>
</dbReference>
<dbReference type="Pfam" id="PF00672">
    <property type="entry name" value="HAMP"/>
    <property type="match status" value="1"/>
</dbReference>
<accession>A0ABU9AQG8</accession>
<evidence type="ECO:0000256" key="4">
    <source>
        <dbReference type="ARBA" id="ARBA00022553"/>
    </source>
</evidence>
<feature type="transmembrane region" description="Helical" evidence="8">
    <location>
        <begin position="181"/>
        <end position="200"/>
    </location>
</feature>
<dbReference type="PROSITE" id="PS50112">
    <property type="entry name" value="PAS"/>
    <property type="match status" value="1"/>
</dbReference>
<evidence type="ECO:0000256" key="6">
    <source>
        <dbReference type="ARBA" id="ARBA00022777"/>
    </source>
</evidence>
<keyword evidence="12" id="KW-0547">Nucleotide-binding</keyword>
<evidence type="ECO:0000256" key="7">
    <source>
        <dbReference type="ARBA" id="ARBA00023012"/>
    </source>
</evidence>
<keyword evidence="13" id="KW-1185">Reference proteome</keyword>
<dbReference type="SUPFAM" id="SSF55874">
    <property type="entry name" value="ATPase domain of HSP90 chaperone/DNA topoisomerase II/histidine kinase"/>
    <property type="match status" value="1"/>
</dbReference>
<dbReference type="CDD" id="cd00075">
    <property type="entry name" value="HATPase"/>
    <property type="match status" value="1"/>
</dbReference>
<evidence type="ECO:0000259" key="9">
    <source>
        <dbReference type="PROSITE" id="PS50109"/>
    </source>
</evidence>
<dbReference type="SUPFAM" id="SSF47384">
    <property type="entry name" value="Homodimeric domain of signal transducing histidine kinase"/>
    <property type="match status" value="1"/>
</dbReference>
<dbReference type="Gene3D" id="3.30.450.20">
    <property type="entry name" value="PAS domain"/>
    <property type="match status" value="1"/>
</dbReference>
<dbReference type="Gene3D" id="1.10.287.130">
    <property type="match status" value="1"/>
</dbReference>
<dbReference type="PROSITE" id="PS50885">
    <property type="entry name" value="HAMP"/>
    <property type="match status" value="1"/>
</dbReference>
<evidence type="ECO:0000256" key="8">
    <source>
        <dbReference type="SAM" id="Phobius"/>
    </source>
</evidence>
<dbReference type="SMART" id="SM00387">
    <property type="entry name" value="HATPase_c"/>
    <property type="match status" value="1"/>
</dbReference>
<dbReference type="InterPro" id="IPR005467">
    <property type="entry name" value="His_kinase_dom"/>
</dbReference>
<name>A0ABU9AQG8_9BACT</name>
<evidence type="ECO:0000259" key="11">
    <source>
        <dbReference type="PROSITE" id="PS50885"/>
    </source>
</evidence>
<dbReference type="EC" id="2.7.13.3" evidence="3"/>
<dbReference type="InterPro" id="IPR000014">
    <property type="entry name" value="PAS"/>
</dbReference>
<reference evidence="12 13" key="1">
    <citation type="submission" date="2024-04" db="EMBL/GenBank/DDBJ databases">
        <title>Luteolibacter sp. isolated from soil.</title>
        <authorList>
            <person name="An J."/>
        </authorList>
    </citation>
    <scope>NUCLEOTIDE SEQUENCE [LARGE SCALE GENOMIC DNA]</scope>
    <source>
        <strain evidence="12 13">Y139</strain>
    </source>
</reference>
<dbReference type="InterPro" id="IPR050736">
    <property type="entry name" value="Sensor_HK_Regulatory"/>
</dbReference>
<dbReference type="InterPro" id="IPR004358">
    <property type="entry name" value="Sig_transdc_His_kin-like_C"/>
</dbReference>
<keyword evidence="7" id="KW-0902">Two-component regulatory system</keyword>
<dbReference type="SUPFAM" id="SSF158472">
    <property type="entry name" value="HAMP domain-like"/>
    <property type="match status" value="1"/>
</dbReference>
<dbReference type="SMART" id="SM00304">
    <property type="entry name" value="HAMP"/>
    <property type="match status" value="1"/>
</dbReference>
<comment type="catalytic activity">
    <reaction evidence="1">
        <text>ATP + protein L-histidine = ADP + protein N-phospho-L-histidine.</text>
        <dbReference type="EC" id="2.7.13.3"/>
    </reaction>
</comment>
<dbReference type="InterPro" id="IPR013767">
    <property type="entry name" value="PAS_fold"/>
</dbReference>
<dbReference type="InterPro" id="IPR036097">
    <property type="entry name" value="HisK_dim/P_sf"/>
</dbReference>
<dbReference type="InterPro" id="IPR003660">
    <property type="entry name" value="HAMP_dom"/>
</dbReference>
<dbReference type="EMBL" id="JBBUKT010000001">
    <property type="protein sequence ID" value="MEK7949773.1"/>
    <property type="molecule type" value="Genomic_DNA"/>
</dbReference>
<dbReference type="PROSITE" id="PS50109">
    <property type="entry name" value="HIS_KIN"/>
    <property type="match status" value="1"/>
</dbReference>
<dbReference type="InterPro" id="IPR003594">
    <property type="entry name" value="HATPase_dom"/>
</dbReference>
<dbReference type="InterPro" id="IPR036890">
    <property type="entry name" value="HATPase_C_sf"/>
</dbReference>
<comment type="subcellular location">
    <subcellularLocation>
        <location evidence="2">Membrane</location>
    </subcellularLocation>
</comment>
<dbReference type="PANTHER" id="PTHR43711">
    <property type="entry name" value="TWO-COMPONENT HISTIDINE KINASE"/>
    <property type="match status" value="1"/>
</dbReference>
<dbReference type="InterPro" id="IPR035965">
    <property type="entry name" value="PAS-like_dom_sf"/>
</dbReference>
<keyword evidence="5" id="KW-0808">Transferase</keyword>
<comment type="caution">
    <text evidence="12">The sequence shown here is derived from an EMBL/GenBank/DDBJ whole genome shotgun (WGS) entry which is preliminary data.</text>
</comment>
<organism evidence="12 13">
    <name type="scientific">Luteolibacter soli</name>
    <dbReference type="NCBI Taxonomy" id="3135280"/>
    <lineage>
        <taxon>Bacteria</taxon>
        <taxon>Pseudomonadati</taxon>
        <taxon>Verrucomicrobiota</taxon>
        <taxon>Verrucomicrobiia</taxon>
        <taxon>Verrucomicrobiales</taxon>
        <taxon>Verrucomicrobiaceae</taxon>
        <taxon>Luteolibacter</taxon>
    </lineage>
</organism>
<dbReference type="PRINTS" id="PR00344">
    <property type="entry name" value="BCTRLSENSOR"/>
</dbReference>
<dbReference type="GO" id="GO:0005524">
    <property type="term" value="F:ATP binding"/>
    <property type="evidence" value="ECO:0007669"/>
    <property type="project" value="UniProtKB-KW"/>
</dbReference>
<dbReference type="PANTHER" id="PTHR43711:SF1">
    <property type="entry name" value="HISTIDINE KINASE 1"/>
    <property type="match status" value="1"/>
</dbReference>
<feature type="domain" description="PAS" evidence="10">
    <location>
        <begin position="271"/>
        <end position="301"/>
    </location>
</feature>
<evidence type="ECO:0000259" key="10">
    <source>
        <dbReference type="PROSITE" id="PS50112"/>
    </source>
</evidence>
<evidence type="ECO:0000256" key="1">
    <source>
        <dbReference type="ARBA" id="ARBA00000085"/>
    </source>
</evidence>
<feature type="domain" description="Histidine kinase" evidence="9">
    <location>
        <begin position="388"/>
        <end position="604"/>
    </location>
</feature>
<dbReference type="InterPro" id="IPR003661">
    <property type="entry name" value="HisK_dim/P_dom"/>
</dbReference>
<proteinExistence type="predicted"/>
<sequence>MLRTRLLYGLLTLILLLWSVGAAALLLVQDANKRFAALKEENFPVIQTARGIRTDTSTLNTYYLPALAAEATGEPVSESTYKENHGKLAARIDFLQRKGTVDARRKEVIENLVGAFTTYTEGYSRLFNNPPQSREQRAELLRYISAQSQRITDLTETVLNTSESQFDQGVQQLNNEKAKNTLFVVTLVTLGTAIAVLIYFQLVRQLVHPVVGLKRSIDEIRKGNFELTLPEPSADSEFRGVAAAFNDMAAELRQRRGETNERLTRTHLVNRAILEAIPSPVFVLSDDGRILQINPAAEKLTEGLGVAGRLPAKIQRILDETGPGGNNHLPEDPRDALLFRVDEREFYYLPRIFRFTSEDGVHSGRAILLHNVTRIRWLDDMKTNLLSTVSHEIKTPLTGIRMVLHLMLEDRTGSLSDRQRIMVGSANEDCERLLATLNALLEISRAESGTTHLELAPISLPDALERAERLFFPKAGEKGIVFRREIPANLPEVKADSLRLDEVVNNLVSNAIKHSPSGGTITLKITRPEGDFMRASIIDEGPGVPASAQNRIFERFFRAPGQDTDGVGLGLFISREIMRAHEGGIGLLERADKKTEFYIDVPLA</sequence>